<dbReference type="Proteomes" id="UP001220610">
    <property type="component" value="Chromosome"/>
</dbReference>
<reference evidence="1" key="1">
    <citation type="submission" date="2023-03" db="EMBL/GenBank/DDBJ databases">
        <title>Andean soil-derived lignocellulolytic bacterial consortium as a source of novel taxa and putative plastic-active enzymes.</title>
        <authorList>
            <person name="Diaz-Garcia L."/>
            <person name="Chuvochina M."/>
            <person name="Feuerriegel G."/>
            <person name="Bunk B."/>
            <person name="Sproer C."/>
            <person name="Streit W.R."/>
            <person name="Rodriguez L.M."/>
            <person name="Overmann J."/>
            <person name="Jimenez D.J."/>
        </authorList>
    </citation>
    <scope>NUCLEOTIDE SEQUENCE</scope>
    <source>
        <strain evidence="1">MAG 7</strain>
    </source>
</reference>
<dbReference type="InterPro" id="IPR036890">
    <property type="entry name" value="HATPase_C_sf"/>
</dbReference>
<dbReference type="Gene3D" id="3.30.565.10">
    <property type="entry name" value="Histidine kinase-like ATPase, C-terminal domain"/>
    <property type="match status" value="1"/>
</dbReference>
<sequence length="276" mass="31402">MIGILFILLFLGCQWRYARLRKKSQSNTTHEPLDDQLESLSQSNFDLEAANLFKYRLLGAYNHHMGVTGGSSAVVADQLFRNWQQLSDTQKLEWLGEIREYGREEALIGIQLRQWQDIMDNNRRLAPTALSVSAKIKGVEEDLSDVLQLRNNQLVDATDELLVQADRKLFNTLLFNLVIGANRWMKNGSITVSAELQEPNLFVLEVADQASGPQAEEVRHTLQQWLAEEGLHRTEEARKWKIGYLAVMDLLELVQGSMQVTLNEKGGTTVRLLLPQ</sequence>
<dbReference type="EMBL" id="CP119311">
    <property type="protein sequence ID" value="WEK37915.1"/>
    <property type="molecule type" value="Genomic_DNA"/>
</dbReference>
<organism evidence="1 2">
    <name type="scientific">Candidatus Pseudobacter hemicellulosilyticus</name>
    <dbReference type="NCBI Taxonomy" id="3121375"/>
    <lineage>
        <taxon>Bacteria</taxon>
        <taxon>Pseudomonadati</taxon>
        <taxon>Bacteroidota</taxon>
        <taxon>Chitinophagia</taxon>
        <taxon>Chitinophagales</taxon>
        <taxon>Chitinophagaceae</taxon>
        <taxon>Pseudobacter</taxon>
    </lineage>
</organism>
<evidence type="ECO:0000313" key="1">
    <source>
        <dbReference type="EMBL" id="WEK37915.1"/>
    </source>
</evidence>
<evidence type="ECO:0000313" key="2">
    <source>
        <dbReference type="Proteomes" id="UP001220610"/>
    </source>
</evidence>
<dbReference type="SUPFAM" id="SSF55874">
    <property type="entry name" value="ATPase domain of HSP90 chaperone/DNA topoisomerase II/histidine kinase"/>
    <property type="match status" value="1"/>
</dbReference>
<dbReference type="AlphaFoldDB" id="A0AAJ5WW73"/>
<gene>
    <name evidence="1" type="ORF">P0Y53_10430</name>
</gene>
<name>A0AAJ5WW73_9BACT</name>
<protein>
    <submittedName>
        <fullName evidence="1">Uncharacterized protein</fullName>
    </submittedName>
</protein>
<accession>A0AAJ5WW73</accession>
<proteinExistence type="predicted"/>